<dbReference type="RefSeq" id="WP_200684506.1">
    <property type="nucleotide sequence ID" value="NZ_JAEPRQ010000001.1"/>
</dbReference>
<evidence type="ECO:0000313" key="2">
    <source>
        <dbReference type="Proteomes" id="UP000640485"/>
    </source>
</evidence>
<gene>
    <name evidence="1" type="ORF">JJJ17_06095</name>
</gene>
<dbReference type="AlphaFoldDB" id="A0A934VY02"/>
<reference evidence="1" key="1">
    <citation type="submission" date="2021-01" db="EMBL/GenBank/DDBJ databases">
        <title>Paracoccus amoyensis sp. nov., isolated from the surface seawater along the coast of Xiamen Island, China.</title>
        <authorList>
            <person name="Lyu L."/>
        </authorList>
    </citation>
    <scope>NUCLEOTIDE SEQUENCE</scope>
    <source>
        <strain evidence="1">MJ17</strain>
    </source>
</reference>
<organism evidence="1 2">
    <name type="scientific">Paracoccus caeni</name>
    <dbReference type="NCBI Taxonomy" id="657651"/>
    <lineage>
        <taxon>Bacteria</taxon>
        <taxon>Pseudomonadati</taxon>
        <taxon>Pseudomonadota</taxon>
        <taxon>Alphaproteobacteria</taxon>
        <taxon>Rhodobacterales</taxon>
        <taxon>Paracoccaceae</taxon>
        <taxon>Paracoccus</taxon>
    </lineage>
</organism>
<name>A0A934VY02_9RHOB</name>
<keyword evidence="2" id="KW-1185">Reference proteome</keyword>
<evidence type="ECO:0000313" key="1">
    <source>
        <dbReference type="EMBL" id="MBK4215492.1"/>
    </source>
</evidence>
<dbReference type="Proteomes" id="UP000640485">
    <property type="component" value="Unassembled WGS sequence"/>
</dbReference>
<dbReference type="EMBL" id="JAEPRQ010000001">
    <property type="protein sequence ID" value="MBK4215492.1"/>
    <property type="molecule type" value="Genomic_DNA"/>
</dbReference>
<comment type="caution">
    <text evidence="1">The sequence shown here is derived from an EMBL/GenBank/DDBJ whole genome shotgun (WGS) entry which is preliminary data.</text>
</comment>
<sequence length="65" mass="6804">MKLSANQSRGQCPTVGGYLQQSFFALYRAAPPNIDFARNITEVPARPGGRALPGGACGTLIPGEI</sequence>
<accession>A0A934VY02</accession>
<protein>
    <submittedName>
        <fullName evidence="1">Uncharacterized protein</fullName>
    </submittedName>
</protein>
<proteinExistence type="predicted"/>